<gene>
    <name evidence="6" type="ORF">Fcan01_07441</name>
</gene>
<dbReference type="AlphaFoldDB" id="A0A226EJ67"/>
<dbReference type="Proteomes" id="UP000198287">
    <property type="component" value="Unassembled WGS sequence"/>
</dbReference>
<dbReference type="OrthoDB" id="6846267at2759"/>
<dbReference type="PANTHER" id="PTHR43142">
    <property type="entry name" value="CARBOXYLIC ESTER HYDROLASE"/>
    <property type="match status" value="1"/>
</dbReference>
<evidence type="ECO:0000256" key="4">
    <source>
        <dbReference type="ARBA" id="ARBA00023180"/>
    </source>
</evidence>
<sequence>MLYGNLILYFTGTVLLCGIPITNAQLVFKKGAPHVKCESGSFIGSVKTSRGDLPYYEFLGLRYANLRDRFKPATLNRGEHPDLRENSHLANHPGPRCPQQFGKNTIGEEDCLFLNVFIPMRPPPFKDGFPVMVWIHGGAFIFGSGDGYEAQYFMDEDVILITINYRLGALGFLSTEDNVVPGNLGLKDQVLALKWVQNNIEFFGGDKKRVTAFGHSAGAASIHYLLLSPMSKGLFHSAIVQSGAVSNLWAFTHNPASTASELGDLLECKAQDSEALLKCLNGKTIKEITNAQARMKRWYIDPIAPFGPTVEFYNPNDGSTFLSEYPDELIQRREFIKIPLMLGVTPDEGLSIDAVGVIQSEKLTSQLDSDFETIAPITFNFRNWFPKENLKQIARELRQYYFGDKPINKETLKNLTNLYSDANFIYGVWKFALEHATEQPVYPYVMAFQDESSFSSTKLFTGLDDKFGVSHGDEIQYLFKSLLFAEEIARDSEAEKFSKKLVKLWASFATHRKPTETWGSSLKWPQISKAQLQGDVPYKWYMLDKDTSILENPFMERKIFWDKLFKKYSKSSKDEL</sequence>
<dbReference type="EMBL" id="LNIX01000003">
    <property type="protein sequence ID" value="OXA56801.1"/>
    <property type="molecule type" value="Genomic_DNA"/>
</dbReference>
<name>A0A226EJ67_FOLCA</name>
<evidence type="ECO:0000313" key="7">
    <source>
        <dbReference type="Proteomes" id="UP000198287"/>
    </source>
</evidence>
<keyword evidence="3" id="KW-0378">Hydrolase</keyword>
<dbReference type="InterPro" id="IPR029058">
    <property type="entry name" value="AB_hydrolase_fold"/>
</dbReference>
<keyword evidence="2" id="KW-0719">Serine esterase</keyword>
<dbReference type="OMA" id="HTINDPY"/>
<accession>A0A226EJ67</accession>
<dbReference type="InterPro" id="IPR002018">
    <property type="entry name" value="CarbesteraseB"/>
</dbReference>
<dbReference type="InterPro" id="IPR019819">
    <property type="entry name" value="Carboxylesterase_B_CS"/>
</dbReference>
<keyword evidence="7" id="KW-1185">Reference proteome</keyword>
<evidence type="ECO:0000256" key="1">
    <source>
        <dbReference type="ARBA" id="ARBA00005964"/>
    </source>
</evidence>
<comment type="similarity">
    <text evidence="1">Belongs to the type-B carboxylesterase/lipase family.</text>
</comment>
<proteinExistence type="inferred from homology"/>
<dbReference type="Pfam" id="PF00135">
    <property type="entry name" value="COesterase"/>
    <property type="match status" value="1"/>
</dbReference>
<evidence type="ECO:0000259" key="5">
    <source>
        <dbReference type="Pfam" id="PF00135"/>
    </source>
</evidence>
<comment type="caution">
    <text evidence="6">The sequence shown here is derived from an EMBL/GenBank/DDBJ whole genome shotgun (WGS) entry which is preliminary data.</text>
</comment>
<keyword evidence="4" id="KW-0325">Glycoprotein</keyword>
<dbReference type="GO" id="GO:0052689">
    <property type="term" value="F:carboxylic ester hydrolase activity"/>
    <property type="evidence" value="ECO:0007669"/>
    <property type="project" value="UniProtKB-KW"/>
</dbReference>
<dbReference type="PANTHER" id="PTHR43142:SF1">
    <property type="entry name" value="CARBOXYLIC ESTER HYDROLASE"/>
    <property type="match status" value="1"/>
</dbReference>
<evidence type="ECO:0000313" key="6">
    <source>
        <dbReference type="EMBL" id="OXA56801.1"/>
    </source>
</evidence>
<protein>
    <submittedName>
        <fullName evidence="6">Venom carboxylesterase-6</fullName>
    </submittedName>
</protein>
<evidence type="ECO:0000256" key="3">
    <source>
        <dbReference type="ARBA" id="ARBA00022801"/>
    </source>
</evidence>
<feature type="domain" description="Carboxylesterase type B" evidence="5">
    <location>
        <begin position="33"/>
        <end position="530"/>
    </location>
</feature>
<dbReference type="Gene3D" id="3.40.50.1820">
    <property type="entry name" value="alpha/beta hydrolase"/>
    <property type="match status" value="1"/>
</dbReference>
<reference evidence="6 7" key="1">
    <citation type="submission" date="2015-12" db="EMBL/GenBank/DDBJ databases">
        <title>The genome of Folsomia candida.</title>
        <authorList>
            <person name="Faddeeva A."/>
            <person name="Derks M.F."/>
            <person name="Anvar Y."/>
            <person name="Smit S."/>
            <person name="Van Straalen N."/>
            <person name="Roelofs D."/>
        </authorList>
    </citation>
    <scope>NUCLEOTIDE SEQUENCE [LARGE SCALE GENOMIC DNA]</scope>
    <source>
        <strain evidence="6 7">VU population</strain>
        <tissue evidence="6">Whole body</tissue>
    </source>
</reference>
<dbReference type="PROSITE" id="PS00941">
    <property type="entry name" value="CARBOXYLESTERASE_B_2"/>
    <property type="match status" value="1"/>
</dbReference>
<organism evidence="6 7">
    <name type="scientific">Folsomia candida</name>
    <name type="common">Springtail</name>
    <dbReference type="NCBI Taxonomy" id="158441"/>
    <lineage>
        <taxon>Eukaryota</taxon>
        <taxon>Metazoa</taxon>
        <taxon>Ecdysozoa</taxon>
        <taxon>Arthropoda</taxon>
        <taxon>Hexapoda</taxon>
        <taxon>Collembola</taxon>
        <taxon>Entomobryomorpha</taxon>
        <taxon>Isotomoidea</taxon>
        <taxon>Isotomidae</taxon>
        <taxon>Proisotominae</taxon>
        <taxon>Folsomia</taxon>
    </lineage>
</organism>
<dbReference type="SUPFAM" id="SSF53474">
    <property type="entry name" value="alpha/beta-Hydrolases"/>
    <property type="match status" value="1"/>
</dbReference>
<evidence type="ECO:0000256" key="2">
    <source>
        <dbReference type="ARBA" id="ARBA00022487"/>
    </source>
</evidence>